<keyword evidence="6" id="KW-1185">Reference proteome</keyword>
<evidence type="ECO:0000256" key="1">
    <source>
        <dbReference type="SAM" id="MobiDB-lite"/>
    </source>
</evidence>
<dbReference type="PANTHER" id="PTHR35562:SF2">
    <property type="entry name" value="DNA ENDONUCLEASE SMRA-RELATED"/>
    <property type="match status" value="1"/>
</dbReference>
<dbReference type="EMBL" id="LDPZ01000038">
    <property type="protein sequence ID" value="KTQ89631.1"/>
    <property type="molecule type" value="Genomic_DNA"/>
</dbReference>
<evidence type="ECO:0000313" key="4">
    <source>
        <dbReference type="EMBL" id="KTR02705.1"/>
    </source>
</evidence>
<sequence>MKKRRSRSLSQEEARLWVSIARTATPLKGKGLPDLPEEDIAPPPPPPPVHPKPPTTKTRVRADMDLPQAWSAPPSAASGPAPSAPSRLPPLHPIERPVRRKIGKGRIALDDRIDLHGQTEATAHGILLFFLRQAQVRGLRHVLVITGRGASFGSTGTLKRAMPHWFATGEFRSLVAGYEPAERGHGGEGAFYVRVRRK</sequence>
<evidence type="ECO:0000313" key="5">
    <source>
        <dbReference type="Proteomes" id="UP000078272"/>
    </source>
</evidence>
<dbReference type="SUPFAM" id="SSF160443">
    <property type="entry name" value="SMR domain-like"/>
    <property type="match status" value="1"/>
</dbReference>
<dbReference type="EMBL" id="LDQA01000069">
    <property type="protein sequence ID" value="KTR02705.1"/>
    <property type="molecule type" value="Genomic_DNA"/>
</dbReference>
<dbReference type="PATRIC" id="fig|401562.3.peg.3061"/>
<dbReference type="InterPro" id="IPR036063">
    <property type="entry name" value="Smr_dom_sf"/>
</dbReference>
<reference evidence="5 6" key="1">
    <citation type="journal article" date="2016" name="Front. Microbiol.">
        <title>Genomic Resource of Rice Seed Associated Bacteria.</title>
        <authorList>
            <person name="Midha S."/>
            <person name="Bansal K."/>
            <person name="Sharma S."/>
            <person name="Kumar N."/>
            <person name="Patil P.P."/>
            <person name="Chaudhry V."/>
            <person name="Patil P.B."/>
        </authorList>
    </citation>
    <scope>NUCLEOTIDE SEQUENCE [LARGE SCALE GENOMIC DNA]</scope>
    <source>
        <strain evidence="3 5">NS226</strain>
        <strain evidence="4 6">NS365</strain>
    </source>
</reference>
<dbReference type="Proteomes" id="UP000078272">
    <property type="component" value="Unassembled WGS sequence"/>
</dbReference>
<dbReference type="PANTHER" id="PTHR35562">
    <property type="entry name" value="DNA ENDONUCLEASE SMRA-RELATED"/>
    <property type="match status" value="1"/>
</dbReference>
<dbReference type="RefSeq" id="WP_058602222.1">
    <property type="nucleotide sequence ID" value="NZ_LDPZ01000038.1"/>
</dbReference>
<dbReference type="SMART" id="SM00463">
    <property type="entry name" value="SMR"/>
    <property type="match status" value="1"/>
</dbReference>
<dbReference type="InterPro" id="IPR002625">
    <property type="entry name" value="Smr_dom"/>
</dbReference>
<dbReference type="AlphaFoldDB" id="A0A175RGB3"/>
<name>A0A175RGB3_9HYPH</name>
<feature type="region of interest" description="Disordered" evidence="1">
    <location>
        <begin position="20"/>
        <end position="95"/>
    </location>
</feature>
<evidence type="ECO:0000313" key="6">
    <source>
        <dbReference type="Proteomes" id="UP000078529"/>
    </source>
</evidence>
<proteinExistence type="predicted"/>
<dbReference type="OrthoDB" id="7165597at2"/>
<feature type="compositionally biased region" description="Pro residues" evidence="1">
    <location>
        <begin position="41"/>
        <end position="54"/>
    </location>
</feature>
<accession>A0A175RGB3</accession>
<gene>
    <name evidence="3" type="ORF">NS226_16665</name>
    <name evidence="4" type="ORF">NS365_20915</name>
</gene>
<dbReference type="STRING" id="401562.NS365_20915"/>
<feature type="compositionally biased region" description="Low complexity" evidence="1">
    <location>
        <begin position="66"/>
        <end position="86"/>
    </location>
</feature>
<dbReference type="PROSITE" id="PS50828">
    <property type="entry name" value="SMR"/>
    <property type="match status" value="1"/>
</dbReference>
<comment type="caution">
    <text evidence="4">The sequence shown here is derived from an EMBL/GenBank/DDBJ whole genome shotgun (WGS) entry which is preliminary data.</text>
</comment>
<dbReference type="Pfam" id="PF01713">
    <property type="entry name" value="Smr"/>
    <property type="match status" value="1"/>
</dbReference>
<feature type="domain" description="Smr" evidence="2">
    <location>
        <begin position="113"/>
        <end position="196"/>
    </location>
</feature>
<evidence type="ECO:0000259" key="2">
    <source>
        <dbReference type="PROSITE" id="PS50828"/>
    </source>
</evidence>
<protein>
    <submittedName>
        <fullName evidence="4">DNA mismatch repair protein MutS</fullName>
    </submittedName>
</protein>
<organism evidence="4 6">
    <name type="scientific">Aureimonas ureilytica</name>
    <dbReference type="NCBI Taxonomy" id="401562"/>
    <lineage>
        <taxon>Bacteria</taxon>
        <taxon>Pseudomonadati</taxon>
        <taxon>Pseudomonadota</taxon>
        <taxon>Alphaproteobacteria</taxon>
        <taxon>Hyphomicrobiales</taxon>
        <taxon>Aurantimonadaceae</taxon>
        <taxon>Aureimonas</taxon>
    </lineage>
</organism>
<evidence type="ECO:0000313" key="3">
    <source>
        <dbReference type="EMBL" id="KTQ89631.1"/>
    </source>
</evidence>
<dbReference type="Gene3D" id="3.30.1370.110">
    <property type="match status" value="1"/>
</dbReference>
<dbReference type="Proteomes" id="UP000078529">
    <property type="component" value="Unassembled WGS sequence"/>
</dbReference>